<gene>
    <name evidence="3" type="ORF">A4U43_C07F33340</name>
</gene>
<keyword evidence="4" id="KW-1185">Reference proteome</keyword>
<feature type="domain" description="Xrn1 helical" evidence="2">
    <location>
        <begin position="68"/>
        <end position="150"/>
    </location>
</feature>
<dbReference type="Proteomes" id="UP000243459">
    <property type="component" value="Chromosome 7"/>
</dbReference>
<feature type="region of interest" description="Disordered" evidence="1">
    <location>
        <begin position="1"/>
        <end position="24"/>
    </location>
</feature>
<dbReference type="Gramene" id="ONK65075">
    <property type="protein sequence ID" value="ONK65075"/>
    <property type="gene ID" value="A4U43_C07F33340"/>
</dbReference>
<dbReference type="EMBL" id="CM007387">
    <property type="protein sequence ID" value="ONK65075.1"/>
    <property type="molecule type" value="Genomic_DNA"/>
</dbReference>
<dbReference type="Pfam" id="PF17846">
    <property type="entry name" value="XRN_M"/>
    <property type="match status" value="1"/>
</dbReference>
<sequence>MKRKRRRRGAKVTQGGSDQLEEREVVKKRSWPRTMWKVRVGSCDVSAKMFAPGDAAQVASLYHLYSWSSKGQSDCIQINPAYSDGMNGFLCLRERNNYNTSVSFPVGRWNTVENNRVLNATYLNPRNHQHIPEPPEVVVMLMKIVKPQDIKPFPVLWHEDNCQPSI</sequence>
<accession>A0A5P1EGP7</accession>
<proteinExistence type="predicted"/>
<evidence type="ECO:0000259" key="2">
    <source>
        <dbReference type="Pfam" id="PF17846"/>
    </source>
</evidence>
<reference evidence="4" key="1">
    <citation type="journal article" date="2017" name="Nat. Commun.">
        <title>The asparagus genome sheds light on the origin and evolution of a young Y chromosome.</title>
        <authorList>
            <person name="Harkess A."/>
            <person name="Zhou J."/>
            <person name="Xu C."/>
            <person name="Bowers J.E."/>
            <person name="Van der Hulst R."/>
            <person name="Ayyampalayam S."/>
            <person name="Mercati F."/>
            <person name="Riccardi P."/>
            <person name="McKain M.R."/>
            <person name="Kakrana A."/>
            <person name="Tang H."/>
            <person name="Ray J."/>
            <person name="Groenendijk J."/>
            <person name="Arikit S."/>
            <person name="Mathioni S.M."/>
            <person name="Nakano M."/>
            <person name="Shan H."/>
            <person name="Telgmann-Rauber A."/>
            <person name="Kanno A."/>
            <person name="Yue Z."/>
            <person name="Chen H."/>
            <person name="Li W."/>
            <person name="Chen Y."/>
            <person name="Xu X."/>
            <person name="Zhang Y."/>
            <person name="Luo S."/>
            <person name="Chen H."/>
            <person name="Gao J."/>
            <person name="Mao Z."/>
            <person name="Pires J.C."/>
            <person name="Luo M."/>
            <person name="Kudrna D."/>
            <person name="Wing R.A."/>
            <person name="Meyers B.C."/>
            <person name="Yi K."/>
            <person name="Kong H."/>
            <person name="Lavrijsen P."/>
            <person name="Sunseri F."/>
            <person name="Falavigna A."/>
            <person name="Ye Y."/>
            <person name="Leebens-Mack J.H."/>
            <person name="Chen G."/>
        </authorList>
    </citation>
    <scope>NUCLEOTIDE SEQUENCE [LARGE SCALE GENOMIC DNA]</scope>
    <source>
        <strain evidence="4">cv. DH0086</strain>
    </source>
</reference>
<dbReference type="AlphaFoldDB" id="A0A5P1EGP7"/>
<dbReference type="InterPro" id="IPR041412">
    <property type="entry name" value="Xrn1_helical"/>
</dbReference>
<feature type="compositionally biased region" description="Basic residues" evidence="1">
    <location>
        <begin position="1"/>
        <end position="10"/>
    </location>
</feature>
<evidence type="ECO:0000313" key="4">
    <source>
        <dbReference type="Proteomes" id="UP000243459"/>
    </source>
</evidence>
<protein>
    <recommendedName>
        <fullName evidence="2">Xrn1 helical domain-containing protein</fullName>
    </recommendedName>
</protein>
<name>A0A5P1EGP7_ASPOF</name>
<organism evidence="3 4">
    <name type="scientific">Asparagus officinalis</name>
    <name type="common">Garden asparagus</name>
    <dbReference type="NCBI Taxonomy" id="4686"/>
    <lineage>
        <taxon>Eukaryota</taxon>
        <taxon>Viridiplantae</taxon>
        <taxon>Streptophyta</taxon>
        <taxon>Embryophyta</taxon>
        <taxon>Tracheophyta</taxon>
        <taxon>Spermatophyta</taxon>
        <taxon>Magnoliopsida</taxon>
        <taxon>Liliopsida</taxon>
        <taxon>Asparagales</taxon>
        <taxon>Asparagaceae</taxon>
        <taxon>Asparagoideae</taxon>
        <taxon>Asparagus</taxon>
    </lineage>
</organism>
<evidence type="ECO:0000313" key="3">
    <source>
        <dbReference type="EMBL" id="ONK65075.1"/>
    </source>
</evidence>
<evidence type="ECO:0000256" key="1">
    <source>
        <dbReference type="SAM" id="MobiDB-lite"/>
    </source>
</evidence>